<sequence>MKRPRGRGLRACDAQLSWEKQHDRSQSPQCADIAINFYSGCITCKAKRLKCDESKPTCLQCKKRKVECGGYKKDFKWRPFEETNIGSKSTSTKGKKATASPPGRKSSHDLSTSPSSQSTESWSRTQRNVLPLSSPRRGRSALTLGSPEEDEASSNRGEPAPLQPHHLFVPADELIGSLDIESLDEGILTPSITDIPPLDISTCLSDVSMSIAGTQPSSTRHSGSHHQSPQRHHSFSFEALMEVEDDDIEEIIRKSEQPLRSGSLGSIECNGPAHPNSTIITPDILSEPAFSMVSPEMLVLQFDRFTCGILSVKDGVHENPWRTLIWPLARETPALYHAVFSLAAFHSTKELPGLRVHGMDHMRQSITYMVHDIQNMRADAALATSLALAFAETWDQHTRTCIPHLRGAQALVSQVVGFGVQSDLCGSDRDRVRFLYNTWLYMDVISRLTSREESGDQEVDTSAFQSPKDAVHEIDPLMGCATTLFPLIHQVARLIQRVRKTESNSLSIVSQAIELQRLVEQWEPPSCFEPPDDPTSEVQHSIQTAHAYRWATLLYLHQAVPEMPSEPASDLSKRVLMLLATVPPSSRATIVQMFPLLAAGCEAEQEEDRQWVLNRWKAIQSRLMLGSIDRCIEIVCEVWNRRDAVSSGNQVRGSRGLSEHPDHLATTKLANERAAYVGRGPGEHGFISDHASEAWRRSVMAGRAPFKGPSGKPRRSSVISPLENIEFERTVRGSLHWVNVMEEWGWEGKLCLSHRV</sequence>
<evidence type="ECO:0000256" key="4">
    <source>
        <dbReference type="ARBA" id="ARBA00023163"/>
    </source>
</evidence>
<dbReference type="GO" id="GO:0045944">
    <property type="term" value="P:positive regulation of transcription by RNA polymerase II"/>
    <property type="evidence" value="ECO:0007669"/>
    <property type="project" value="TreeGrafter"/>
</dbReference>
<dbReference type="InterPro" id="IPR001138">
    <property type="entry name" value="Zn2Cys6_DnaBD"/>
</dbReference>
<organism evidence="8 9">
    <name type="scientific">Aspergillus homomorphus (strain CBS 101889)</name>
    <dbReference type="NCBI Taxonomy" id="1450537"/>
    <lineage>
        <taxon>Eukaryota</taxon>
        <taxon>Fungi</taxon>
        <taxon>Dikarya</taxon>
        <taxon>Ascomycota</taxon>
        <taxon>Pezizomycotina</taxon>
        <taxon>Eurotiomycetes</taxon>
        <taxon>Eurotiomycetidae</taxon>
        <taxon>Eurotiales</taxon>
        <taxon>Aspergillaceae</taxon>
        <taxon>Aspergillus</taxon>
        <taxon>Aspergillus subgen. Circumdati</taxon>
    </lineage>
</organism>
<dbReference type="InterPro" id="IPR036864">
    <property type="entry name" value="Zn2-C6_fun-type_DNA-bd_sf"/>
</dbReference>
<accession>A0A395ID93</accession>
<evidence type="ECO:0000259" key="7">
    <source>
        <dbReference type="PROSITE" id="PS50048"/>
    </source>
</evidence>
<dbReference type="AlphaFoldDB" id="A0A395ID93"/>
<keyword evidence="2" id="KW-0805">Transcription regulation</keyword>
<feature type="region of interest" description="Disordered" evidence="6">
    <location>
        <begin position="84"/>
        <end position="164"/>
    </location>
</feature>
<feature type="compositionally biased region" description="Low complexity" evidence="6">
    <location>
        <begin position="109"/>
        <end position="125"/>
    </location>
</feature>
<dbReference type="GO" id="GO:0005634">
    <property type="term" value="C:nucleus"/>
    <property type="evidence" value="ECO:0007669"/>
    <property type="project" value="UniProtKB-SubCell"/>
</dbReference>
<feature type="compositionally biased region" description="Basic residues" evidence="6">
    <location>
        <begin position="222"/>
        <end position="232"/>
    </location>
</feature>
<dbReference type="SMART" id="SM00066">
    <property type="entry name" value="GAL4"/>
    <property type="match status" value="1"/>
</dbReference>
<dbReference type="GO" id="GO:0000981">
    <property type="term" value="F:DNA-binding transcription factor activity, RNA polymerase II-specific"/>
    <property type="evidence" value="ECO:0007669"/>
    <property type="project" value="InterPro"/>
</dbReference>
<dbReference type="PANTHER" id="PTHR37534:SF15">
    <property type="entry name" value="ZN(II)2CYS6 TRANSCRIPTION FACTOR (EUROFUNG)"/>
    <property type="match status" value="1"/>
</dbReference>
<evidence type="ECO:0000256" key="1">
    <source>
        <dbReference type="ARBA" id="ARBA00004123"/>
    </source>
</evidence>
<reference evidence="8 9" key="1">
    <citation type="submission" date="2018-02" db="EMBL/GenBank/DDBJ databases">
        <title>The genomes of Aspergillus section Nigri reveals drivers in fungal speciation.</title>
        <authorList>
            <consortium name="DOE Joint Genome Institute"/>
            <person name="Vesth T.C."/>
            <person name="Nybo J."/>
            <person name="Theobald S."/>
            <person name="Brandl J."/>
            <person name="Frisvad J.C."/>
            <person name="Nielsen K.F."/>
            <person name="Lyhne E.K."/>
            <person name="Kogle M.E."/>
            <person name="Kuo A."/>
            <person name="Riley R."/>
            <person name="Clum A."/>
            <person name="Nolan M."/>
            <person name="Lipzen A."/>
            <person name="Salamov A."/>
            <person name="Henrissat B."/>
            <person name="Wiebenga A."/>
            <person name="De vries R.P."/>
            <person name="Grigoriev I.V."/>
            <person name="Mortensen U.H."/>
            <person name="Andersen M.R."/>
            <person name="Baker S.E."/>
        </authorList>
    </citation>
    <scope>NUCLEOTIDE SEQUENCE [LARGE SCALE GENOMIC DNA]</scope>
    <source>
        <strain evidence="8 9">CBS 101889</strain>
    </source>
</reference>
<dbReference type="PANTHER" id="PTHR37534">
    <property type="entry name" value="TRANSCRIPTIONAL ACTIVATOR PROTEIN UGA3"/>
    <property type="match status" value="1"/>
</dbReference>
<keyword evidence="4" id="KW-0804">Transcription</keyword>
<proteinExistence type="predicted"/>
<dbReference type="Proteomes" id="UP000248961">
    <property type="component" value="Unassembled WGS sequence"/>
</dbReference>
<keyword evidence="5" id="KW-0539">Nucleus</keyword>
<name>A0A395ID93_ASPHC</name>
<dbReference type="RefSeq" id="XP_025555288.1">
    <property type="nucleotide sequence ID" value="XM_025696175.1"/>
</dbReference>
<evidence type="ECO:0000256" key="5">
    <source>
        <dbReference type="ARBA" id="ARBA00023242"/>
    </source>
</evidence>
<dbReference type="PROSITE" id="PS00463">
    <property type="entry name" value="ZN2_CY6_FUNGAL_1"/>
    <property type="match status" value="1"/>
</dbReference>
<protein>
    <recommendedName>
        <fullName evidence="7">Zn(2)-C6 fungal-type domain-containing protein</fullName>
    </recommendedName>
</protein>
<dbReference type="VEuPathDB" id="FungiDB:BO97DRAFT_411375"/>
<dbReference type="InterPro" id="IPR021858">
    <property type="entry name" value="Fun_TF"/>
</dbReference>
<dbReference type="Gene3D" id="4.10.240.10">
    <property type="entry name" value="Zn(2)-C6 fungal-type DNA-binding domain"/>
    <property type="match status" value="1"/>
</dbReference>
<comment type="subcellular location">
    <subcellularLocation>
        <location evidence="1">Nucleus</location>
    </subcellularLocation>
</comment>
<dbReference type="OrthoDB" id="3886144at2759"/>
<dbReference type="PROSITE" id="PS50048">
    <property type="entry name" value="ZN2_CY6_FUNGAL_2"/>
    <property type="match status" value="1"/>
</dbReference>
<evidence type="ECO:0000256" key="3">
    <source>
        <dbReference type="ARBA" id="ARBA00023125"/>
    </source>
</evidence>
<keyword evidence="9" id="KW-1185">Reference proteome</keyword>
<dbReference type="CDD" id="cd00067">
    <property type="entry name" value="GAL4"/>
    <property type="match status" value="1"/>
</dbReference>
<feature type="compositionally biased region" description="Polar residues" evidence="6">
    <location>
        <begin position="212"/>
        <end position="221"/>
    </location>
</feature>
<dbReference type="EMBL" id="KZ824270">
    <property type="protein sequence ID" value="RAL16134.1"/>
    <property type="molecule type" value="Genomic_DNA"/>
</dbReference>
<keyword evidence="3" id="KW-0238">DNA-binding</keyword>
<dbReference type="GeneID" id="37200464"/>
<evidence type="ECO:0000313" key="9">
    <source>
        <dbReference type="Proteomes" id="UP000248961"/>
    </source>
</evidence>
<dbReference type="GO" id="GO:0000976">
    <property type="term" value="F:transcription cis-regulatory region binding"/>
    <property type="evidence" value="ECO:0007669"/>
    <property type="project" value="TreeGrafter"/>
</dbReference>
<dbReference type="STRING" id="1450537.A0A395ID93"/>
<dbReference type="Pfam" id="PF00172">
    <property type="entry name" value="Zn_clus"/>
    <property type="match status" value="1"/>
</dbReference>
<evidence type="ECO:0000313" key="8">
    <source>
        <dbReference type="EMBL" id="RAL16134.1"/>
    </source>
</evidence>
<feature type="region of interest" description="Disordered" evidence="6">
    <location>
        <begin position="212"/>
        <end position="232"/>
    </location>
</feature>
<evidence type="ECO:0000256" key="6">
    <source>
        <dbReference type="SAM" id="MobiDB-lite"/>
    </source>
</evidence>
<feature type="compositionally biased region" description="Low complexity" evidence="6">
    <location>
        <begin position="86"/>
        <end position="100"/>
    </location>
</feature>
<dbReference type="Pfam" id="PF11951">
    <property type="entry name" value="Fungal_trans_2"/>
    <property type="match status" value="1"/>
</dbReference>
<feature type="domain" description="Zn(2)-C6 fungal-type" evidence="7">
    <location>
        <begin position="40"/>
        <end position="68"/>
    </location>
</feature>
<evidence type="ECO:0000256" key="2">
    <source>
        <dbReference type="ARBA" id="ARBA00023015"/>
    </source>
</evidence>
<dbReference type="GO" id="GO:0008270">
    <property type="term" value="F:zinc ion binding"/>
    <property type="evidence" value="ECO:0007669"/>
    <property type="project" value="InterPro"/>
</dbReference>
<dbReference type="SUPFAM" id="SSF57701">
    <property type="entry name" value="Zn2/Cys6 DNA-binding domain"/>
    <property type="match status" value="1"/>
</dbReference>
<gene>
    <name evidence="8" type="ORF">BO97DRAFT_411375</name>
</gene>